<reference evidence="5" key="1">
    <citation type="submission" date="2021-04" db="EMBL/GenBank/DDBJ databases">
        <title>Genome based classification of Actinospica acidithermotolerans sp. nov., an actinobacterium isolated from an Indonesian hot spring.</title>
        <authorList>
            <person name="Kusuma A.B."/>
            <person name="Putra K.E."/>
            <person name="Nafisah S."/>
            <person name="Loh J."/>
            <person name="Nouioui I."/>
            <person name="Goodfellow M."/>
        </authorList>
    </citation>
    <scope>NUCLEOTIDE SEQUENCE</scope>
    <source>
        <strain evidence="5">CSCA 57</strain>
    </source>
</reference>
<proteinExistence type="predicted"/>
<organism evidence="5 6">
    <name type="scientific">Actinospica durhamensis</name>
    <dbReference type="NCBI Taxonomy" id="1508375"/>
    <lineage>
        <taxon>Bacteria</taxon>
        <taxon>Bacillati</taxon>
        <taxon>Actinomycetota</taxon>
        <taxon>Actinomycetes</taxon>
        <taxon>Catenulisporales</taxon>
        <taxon>Actinospicaceae</taxon>
        <taxon>Actinospica</taxon>
    </lineage>
</organism>
<dbReference type="Pfam" id="PF08007">
    <property type="entry name" value="JmjC_2"/>
    <property type="match status" value="1"/>
</dbReference>
<dbReference type="InterPro" id="IPR003347">
    <property type="entry name" value="JmjC_dom"/>
</dbReference>
<evidence type="ECO:0000259" key="4">
    <source>
        <dbReference type="PROSITE" id="PS51184"/>
    </source>
</evidence>
<dbReference type="RefSeq" id="WP_212530647.1">
    <property type="nucleotide sequence ID" value="NZ_JAGSOG010000128.1"/>
</dbReference>
<sequence length="344" mass="37160">MDQAVRRPDVADLEALLAGAARRLPCAGHTETIGEARRPGYSGRFLKQVVSDPETFLREHWDRRVLRSPGVVPDGLFSSADGARLLSYGGLRIPEVRMVKDRGSVPNEAYMSDRALGYSRVSGVIDHHRVDRLVAQGATLLFQGVRRFWEPIDVFAAGLEGDLGAPVQATVFSTPANGSGIPKHHDLHSVFVMQLEGSRRWTYGATASGHRPSAHVDPDSILDADLTGETVLEQGDCLYIPRGTPHLAHVVPGRSSLHLTLSLRDAPTVADVTGALIAALVDDDPVWDRTVPAPADPADRELGDLLGQCLRQTLAKLAELSPADLADLGRRATQRVLSPGDEPR</sequence>
<dbReference type="PANTHER" id="PTHR13096:SF8">
    <property type="entry name" value="RIBOSOMAL OXYGENASE 1"/>
    <property type="match status" value="1"/>
</dbReference>
<evidence type="ECO:0000256" key="3">
    <source>
        <dbReference type="ARBA" id="ARBA00023004"/>
    </source>
</evidence>
<dbReference type="GO" id="GO:0046872">
    <property type="term" value="F:metal ion binding"/>
    <property type="evidence" value="ECO:0007669"/>
    <property type="project" value="UniProtKB-KW"/>
</dbReference>
<keyword evidence="6" id="KW-1185">Reference proteome</keyword>
<name>A0A941EY73_9ACTN</name>
<keyword evidence="2" id="KW-0479">Metal-binding</keyword>
<dbReference type="PANTHER" id="PTHR13096">
    <property type="entry name" value="MINA53 MYC INDUCED NUCLEAR ANTIGEN"/>
    <property type="match status" value="1"/>
</dbReference>
<evidence type="ECO:0000256" key="2">
    <source>
        <dbReference type="ARBA" id="ARBA00022723"/>
    </source>
</evidence>
<dbReference type="Proteomes" id="UP000675781">
    <property type="component" value="Unassembled WGS sequence"/>
</dbReference>
<dbReference type="EMBL" id="JAGSOG010000128">
    <property type="protein sequence ID" value="MBR7836164.1"/>
    <property type="molecule type" value="Genomic_DNA"/>
</dbReference>
<evidence type="ECO:0000256" key="1">
    <source>
        <dbReference type="ARBA" id="ARBA00001954"/>
    </source>
</evidence>
<comment type="cofactor">
    <cofactor evidence="1">
        <name>Fe(2+)</name>
        <dbReference type="ChEBI" id="CHEBI:29033"/>
    </cofactor>
</comment>
<protein>
    <recommendedName>
        <fullName evidence="4">JmjC domain-containing protein</fullName>
    </recommendedName>
</protein>
<feature type="domain" description="JmjC" evidence="4">
    <location>
        <begin position="137"/>
        <end position="280"/>
    </location>
</feature>
<keyword evidence="3" id="KW-0408">Iron</keyword>
<evidence type="ECO:0000313" key="6">
    <source>
        <dbReference type="Proteomes" id="UP000675781"/>
    </source>
</evidence>
<dbReference type="Gene3D" id="2.60.120.650">
    <property type="entry name" value="Cupin"/>
    <property type="match status" value="1"/>
</dbReference>
<comment type="caution">
    <text evidence="5">The sequence shown here is derived from an EMBL/GenBank/DDBJ whole genome shotgun (WGS) entry which is preliminary data.</text>
</comment>
<accession>A0A941EY73</accession>
<dbReference type="SUPFAM" id="SSF51197">
    <property type="entry name" value="Clavaminate synthase-like"/>
    <property type="match status" value="1"/>
</dbReference>
<evidence type="ECO:0000313" key="5">
    <source>
        <dbReference type="EMBL" id="MBR7836164.1"/>
    </source>
</evidence>
<dbReference type="PROSITE" id="PS51184">
    <property type="entry name" value="JMJC"/>
    <property type="match status" value="1"/>
</dbReference>
<dbReference type="AlphaFoldDB" id="A0A941EY73"/>
<gene>
    <name evidence="5" type="ORF">KDL01_23000</name>
</gene>
<dbReference type="InterPro" id="IPR039994">
    <property type="entry name" value="NO66-like"/>
</dbReference>